<dbReference type="EMBL" id="JBHUMY010000043">
    <property type="protein sequence ID" value="MFD2663534.1"/>
    <property type="molecule type" value="Genomic_DNA"/>
</dbReference>
<accession>A0ABW5R464</accession>
<sequence>MRIVEVIPYNKQWVQQFQEEANRLRQILGPELVEIHHIGSTSVSGLAAKPIIDVMPIVQNIHLIDQYKECMISNGYEPKGENGIPGRRYFVKGGHNRSHHIHIYDAGNPQIQRHLAFRDYLRAHPDAAREYGELKTKLASQFPHDITAYIKGKAKFVEKIDKRATDWYASNETAKP</sequence>
<protein>
    <submittedName>
        <fullName evidence="1">GrpB family protein</fullName>
    </submittedName>
</protein>
<dbReference type="InterPro" id="IPR007344">
    <property type="entry name" value="GrpB/CoaE"/>
</dbReference>
<reference evidence="2" key="1">
    <citation type="journal article" date="2019" name="Int. J. Syst. Evol. Microbiol.">
        <title>The Global Catalogue of Microorganisms (GCM) 10K type strain sequencing project: providing services to taxonomists for standard genome sequencing and annotation.</title>
        <authorList>
            <consortium name="The Broad Institute Genomics Platform"/>
            <consortium name="The Broad Institute Genome Sequencing Center for Infectious Disease"/>
            <person name="Wu L."/>
            <person name="Ma J."/>
        </authorList>
    </citation>
    <scope>NUCLEOTIDE SEQUENCE [LARGE SCALE GENOMIC DNA]</scope>
    <source>
        <strain evidence="2">TISTR 1827</strain>
    </source>
</reference>
<name>A0ABW5R464_9BACL</name>
<dbReference type="Gene3D" id="3.30.460.10">
    <property type="entry name" value="Beta Polymerase, domain 2"/>
    <property type="match status" value="1"/>
</dbReference>
<dbReference type="SUPFAM" id="SSF81301">
    <property type="entry name" value="Nucleotidyltransferase"/>
    <property type="match status" value="1"/>
</dbReference>
<keyword evidence="2" id="KW-1185">Reference proteome</keyword>
<gene>
    <name evidence="1" type="ORF">ACFSW5_25165</name>
</gene>
<dbReference type="Pfam" id="PF04229">
    <property type="entry name" value="GrpB"/>
    <property type="match status" value="1"/>
</dbReference>
<dbReference type="InterPro" id="IPR043519">
    <property type="entry name" value="NT_sf"/>
</dbReference>
<dbReference type="PANTHER" id="PTHR34822">
    <property type="entry name" value="GRPB DOMAIN PROTEIN (AFU_ORTHOLOGUE AFUA_1G01530)"/>
    <property type="match status" value="1"/>
</dbReference>
<evidence type="ECO:0000313" key="1">
    <source>
        <dbReference type="EMBL" id="MFD2663534.1"/>
    </source>
</evidence>
<proteinExistence type="predicted"/>
<dbReference type="PANTHER" id="PTHR34822:SF1">
    <property type="entry name" value="GRPB FAMILY PROTEIN"/>
    <property type="match status" value="1"/>
</dbReference>
<comment type="caution">
    <text evidence="1">The sequence shown here is derived from an EMBL/GenBank/DDBJ whole genome shotgun (WGS) entry which is preliminary data.</text>
</comment>
<organism evidence="1 2">
    <name type="scientific">Paenibacillus thailandensis</name>
    <dbReference type="NCBI Taxonomy" id="393250"/>
    <lineage>
        <taxon>Bacteria</taxon>
        <taxon>Bacillati</taxon>
        <taxon>Bacillota</taxon>
        <taxon>Bacilli</taxon>
        <taxon>Bacillales</taxon>
        <taxon>Paenibacillaceae</taxon>
        <taxon>Paenibacillus</taxon>
    </lineage>
</organism>
<dbReference type="Proteomes" id="UP001597493">
    <property type="component" value="Unassembled WGS sequence"/>
</dbReference>
<dbReference type="RefSeq" id="WP_379279716.1">
    <property type="nucleotide sequence ID" value="NZ_JBHUGT010000011.1"/>
</dbReference>
<evidence type="ECO:0000313" key="2">
    <source>
        <dbReference type="Proteomes" id="UP001597493"/>
    </source>
</evidence>